<proteinExistence type="predicted"/>
<evidence type="ECO:0000259" key="1">
    <source>
        <dbReference type="Pfam" id="PF04151"/>
    </source>
</evidence>
<evidence type="ECO:0000313" key="2">
    <source>
        <dbReference type="EMBL" id="QDU79879.1"/>
    </source>
</evidence>
<keyword evidence="3" id="KW-1185">Reference proteome</keyword>
<dbReference type="SUPFAM" id="SSF89260">
    <property type="entry name" value="Collagen-binding domain"/>
    <property type="match status" value="1"/>
</dbReference>
<dbReference type="Gene3D" id="2.60.120.380">
    <property type="match status" value="2"/>
</dbReference>
<dbReference type="InterPro" id="IPR007280">
    <property type="entry name" value="Peptidase_C_arc/bac"/>
</dbReference>
<protein>
    <recommendedName>
        <fullName evidence="1">Peptidase C-terminal archaeal/bacterial domain-containing protein</fullName>
    </recommendedName>
</protein>
<feature type="domain" description="Peptidase C-terminal archaeal/bacterial" evidence="1">
    <location>
        <begin position="362"/>
        <end position="430"/>
    </location>
</feature>
<dbReference type="AlphaFoldDB" id="A0A518CKY6"/>
<dbReference type="Pfam" id="PF04151">
    <property type="entry name" value="PPC"/>
    <property type="match status" value="1"/>
</dbReference>
<reference evidence="2 3" key="1">
    <citation type="submission" date="2019-02" db="EMBL/GenBank/DDBJ databases">
        <title>Deep-cultivation of Planctomycetes and their phenomic and genomic characterization uncovers novel biology.</title>
        <authorList>
            <person name="Wiegand S."/>
            <person name="Jogler M."/>
            <person name="Boedeker C."/>
            <person name="Pinto D."/>
            <person name="Vollmers J."/>
            <person name="Rivas-Marin E."/>
            <person name="Kohn T."/>
            <person name="Peeters S.H."/>
            <person name="Heuer A."/>
            <person name="Rast P."/>
            <person name="Oberbeckmann S."/>
            <person name="Bunk B."/>
            <person name="Jeske O."/>
            <person name="Meyerdierks A."/>
            <person name="Storesund J.E."/>
            <person name="Kallscheuer N."/>
            <person name="Luecker S."/>
            <person name="Lage O.M."/>
            <person name="Pohl T."/>
            <person name="Merkel B.J."/>
            <person name="Hornburger P."/>
            <person name="Mueller R.-W."/>
            <person name="Bruemmer F."/>
            <person name="Labrenz M."/>
            <person name="Spormann A.M."/>
            <person name="Op den Camp H."/>
            <person name="Overmann J."/>
            <person name="Amann R."/>
            <person name="Jetten M.S.M."/>
            <person name="Mascher T."/>
            <person name="Medema M.H."/>
            <person name="Devos D.P."/>
            <person name="Kaster A.-K."/>
            <person name="Ovreas L."/>
            <person name="Rohde M."/>
            <person name="Galperin M.Y."/>
            <person name="Jogler C."/>
        </authorList>
    </citation>
    <scope>NUCLEOTIDE SEQUENCE [LARGE SCALE GENOMIC DNA]</scope>
    <source>
        <strain evidence="2 3">Pla110</strain>
    </source>
</reference>
<dbReference type="OrthoDB" id="174027at2"/>
<name>A0A518CKY6_9PLAN</name>
<accession>A0A518CKY6</accession>
<gene>
    <name evidence="2" type="ORF">Pla110_15990</name>
</gene>
<evidence type="ECO:0000313" key="3">
    <source>
        <dbReference type="Proteomes" id="UP000317178"/>
    </source>
</evidence>
<organism evidence="2 3">
    <name type="scientific">Polystyrenella longa</name>
    <dbReference type="NCBI Taxonomy" id="2528007"/>
    <lineage>
        <taxon>Bacteria</taxon>
        <taxon>Pseudomonadati</taxon>
        <taxon>Planctomycetota</taxon>
        <taxon>Planctomycetia</taxon>
        <taxon>Planctomycetales</taxon>
        <taxon>Planctomycetaceae</taxon>
        <taxon>Polystyrenella</taxon>
    </lineage>
</organism>
<dbReference type="KEGG" id="plon:Pla110_15990"/>
<dbReference type="RefSeq" id="WP_144994837.1">
    <property type="nucleotide sequence ID" value="NZ_CP036281.1"/>
</dbReference>
<dbReference type="EMBL" id="CP036281">
    <property type="protein sequence ID" value="QDU79879.1"/>
    <property type="molecule type" value="Genomic_DNA"/>
</dbReference>
<sequence>MNLILQMMTLCIVLSLVSFFGSAEMVFAQTPPGIGYMYPPGGQAGQTIDVVLGGYDWTPDMQLFVHDERIQLEILSPPGPVIVPEPPYWFGKKARRSPTLLPRETPARLTIPADISPGVVSWQAANANGGTATGKFIVSDGPELVEIDDREQAQKLPSLPVSISGHIKKIEEVDRYQFVAEKSGPVTCSIAARKIDSPLNAALEVHDATGQKIAEAVDTAGIDTAITFPAQAQQTYTVSVYDIDFRGNRSFVYRLSIVAAPRVVAAIPAAGQRGRSQSVEFVGYGISTGASILESVTRTIDFPADPSLESFHYRLETPFGSAPAFSMLLSDQPESVEADNSSLDLTGSVAVTGVLNDRLGKDVYHFVGKKGDQWNIDLVAEKIASPLDVTLTVLGAEGKVLASSDDVPGSTDAALQFTVPADGEYSIDVTDVSGQSGNAAAVYRLTMEPAQPAFTLDVPEILNAPLGENVKFSIKAKRLGGFKEPISISFNNLPLGVTVPDELIIPAKASALKMEFTVSPDEAATASMVTVVGQAKIDDQNTIQSTAGPLLMATTIPPPFSIDAEGKDDVTKWPRGTTFPAPVLIQRDEGFQEEIVLEMTSRQGRHRQGIRGPELTVPPGIERILYPIFLPEWLETTRTSRLVLNGVAKVTDPKGNIRYSLTRQKTRMGFLPTGALLSISADVNELKATSEKELLVPLIIRRSPKLTEPVRLELLAGSSKSFQFNSEPMEVAGDQTETSFPITMISSDGGTTGESKLTIRATVLQDGTLPVVAETTVIVLSGQ</sequence>
<dbReference type="Proteomes" id="UP000317178">
    <property type="component" value="Chromosome"/>
</dbReference>